<proteinExistence type="predicted"/>
<dbReference type="CDD" id="cd13921">
    <property type="entry name" value="Amicyanin"/>
    <property type="match status" value="1"/>
</dbReference>
<dbReference type="RefSeq" id="WP_099558942.1">
    <property type="nucleotide sequence ID" value="NZ_LT960614.1"/>
</dbReference>
<keyword evidence="1" id="KW-0732">Signal</keyword>
<feature type="signal peptide" evidence="1">
    <location>
        <begin position="1"/>
        <end position="34"/>
    </location>
</feature>
<dbReference type="InterPro" id="IPR028096">
    <property type="entry name" value="EfeO_Cupredoxin"/>
</dbReference>
<dbReference type="AlphaFoldDB" id="A0A2C9D8L9"/>
<dbReference type="KEGG" id="hdi:HDIA_3075"/>
<accession>A0A2C9D8L9</accession>
<dbReference type="InterPro" id="IPR035668">
    <property type="entry name" value="Amicyanin"/>
</dbReference>
<protein>
    <submittedName>
        <fullName evidence="3">Amicyanin</fullName>
    </submittedName>
</protein>
<evidence type="ECO:0000256" key="1">
    <source>
        <dbReference type="SAM" id="SignalP"/>
    </source>
</evidence>
<evidence type="ECO:0000259" key="2">
    <source>
        <dbReference type="Pfam" id="PF13473"/>
    </source>
</evidence>
<evidence type="ECO:0000313" key="4">
    <source>
        <dbReference type="Proteomes" id="UP000223606"/>
    </source>
</evidence>
<feature type="domain" description="EfeO-type cupredoxin-like" evidence="2">
    <location>
        <begin position="18"/>
        <end position="116"/>
    </location>
</feature>
<evidence type="ECO:0000313" key="3">
    <source>
        <dbReference type="EMBL" id="SON56616.1"/>
    </source>
</evidence>
<keyword evidence="4" id="KW-1185">Reference proteome</keyword>
<dbReference type="InterPro" id="IPR008972">
    <property type="entry name" value="Cupredoxin"/>
</dbReference>
<dbReference type="OrthoDB" id="9796416at2"/>
<dbReference type="PANTHER" id="PTHR36507">
    <property type="entry name" value="BLL1555 PROTEIN"/>
    <property type="match status" value="1"/>
</dbReference>
<dbReference type="Proteomes" id="UP000223606">
    <property type="component" value="Chromosome 1"/>
</dbReference>
<dbReference type="Pfam" id="PF13473">
    <property type="entry name" value="Cupredoxin_1"/>
    <property type="match status" value="1"/>
</dbReference>
<reference evidence="4" key="1">
    <citation type="submission" date="2017-09" db="EMBL/GenBank/DDBJ databases">
        <title>Genome sequence of Nannocystis excedens DSM 71.</title>
        <authorList>
            <person name="Blom J."/>
        </authorList>
    </citation>
    <scope>NUCLEOTIDE SEQUENCE [LARGE SCALE GENOMIC DNA]</scope>
    <source>
        <strain evidence="4">type strain: E19</strain>
    </source>
</reference>
<feature type="chain" id="PRO_5013152389" evidence="1">
    <location>
        <begin position="35"/>
        <end position="121"/>
    </location>
</feature>
<dbReference type="PANTHER" id="PTHR36507:SF1">
    <property type="entry name" value="BLL1555 PROTEIN"/>
    <property type="match status" value="1"/>
</dbReference>
<dbReference type="Gene3D" id="2.60.40.420">
    <property type="entry name" value="Cupredoxins - blue copper proteins"/>
    <property type="match status" value="1"/>
</dbReference>
<dbReference type="InterPro" id="IPR052721">
    <property type="entry name" value="ET_Amicyanin"/>
</dbReference>
<dbReference type="EMBL" id="LT960614">
    <property type="protein sequence ID" value="SON56616.1"/>
    <property type="molecule type" value="Genomic_DNA"/>
</dbReference>
<dbReference type="SUPFAM" id="SSF49503">
    <property type="entry name" value="Cupredoxins"/>
    <property type="match status" value="1"/>
</dbReference>
<gene>
    <name evidence="3" type="primary">mauC</name>
    <name evidence="3" type="ORF">HDIA_3075</name>
</gene>
<sequence length="121" mass="12934">MQHQQMRAFPARKLIAATLMALALGIAAGAQATAAETASVSIENFTFSPAELTVTAGTTVTFTNHDDIPHTVVATDNSFKSKPLDTDDTYTITFKDQGSFDYFCSLHPHMTGKVIVLPNAG</sequence>
<name>A0A2C9D8L9_9HYPH</name>
<organism evidence="3 4">
    <name type="scientific">Hartmannibacter diazotrophicus</name>
    <dbReference type="NCBI Taxonomy" id="1482074"/>
    <lineage>
        <taxon>Bacteria</taxon>
        <taxon>Pseudomonadati</taxon>
        <taxon>Pseudomonadota</taxon>
        <taxon>Alphaproteobacteria</taxon>
        <taxon>Hyphomicrobiales</taxon>
        <taxon>Pleomorphomonadaceae</taxon>
        <taxon>Hartmannibacter</taxon>
    </lineage>
</organism>